<keyword evidence="3" id="KW-1185">Reference proteome</keyword>
<name>A0A8C6UXJ2_9GOBI</name>
<reference evidence="2" key="2">
    <citation type="submission" date="2025-09" db="UniProtKB">
        <authorList>
            <consortium name="Ensembl"/>
        </authorList>
    </citation>
    <scope>IDENTIFICATION</scope>
</reference>
<evidence type="ECO:0000256" key="1">
    <source>
        <dbReference type="SAM" id="SignalP"/>
    </source>
</evidence>
<evidence type="ECO:0000313" key="2">
    <source>
        <dbReference type="Ensembl" id="ENSNMLP00000043033.1"/>
    </source>
</evidence>
<dbReference type="Ensembl" id="ENSNMLT00000047785.1">
    <property type="protein sequence ID" value="ENSNMLP00000043033.1"/>
    <property type="gene ID" value="ENSNMLG00000026177.1"/>
</dbReference>
<feature type="signal peptide" evidence="1">
    <location>
        <begin position="1"/>
        <end position="18"/>
    </location>
</feature>
<dbReference type="Proteomes" id="UP000694523">
    <property type="component" value="Unplaced"/>
</dbReference>
<dbReference type="AlphaFoldDB" id="A0A8C6UXJ2"/>
<proteinExistence type="predicted"/>
<keyword evidence="1" id="KW-0732">Signal</keyword>
<feature type="chain" id="PRO_5034612648" evidence="1">
    <location>
        <begin position="19"/>
        <end position="144"/>
    </location>
</feature>
<organism evidence="2 3">
    <name type="scientific">Neogobius melanostomus</name>
    <name type="common">round goby</name>
    <dbReference type="NCBI Taxonomy" id="47308"/>
    <lineage>
        <taxon>Eukaryota</taxon>
        <taxon>Metazoa</taxon>
        <taxon>Chordata</taxon>
        <taxon>Craniata</taxon>
        <taxon>Vertebrata</taxon>
        <taxon>Euteleostomi</taxon>
        <taxon>Actinopterygii</taxon>
        <taxon>Neopterygii</taxon>
        <taxon>Teleostei</taxon>
        <taxon>Neoteleostei</taxon>
        <taxon>Acanthomorphata</taxon>
        <taxon>Gobiaria</taxon>
        <taxon>Gobiiformes</taxon>
        <taxon>Gobioidei</taxon>
        <taxon>Gobiidae</taxon>
        <taxon>Benthophilinae</taxon>
        <taxon>Neogobiini</taxon>
        <taxon>Neogobius</taxon>
    </lineage>
</organism>
<reference evidence="2" key="1">
    <citation type="submission" date="2025-08" db="UniProtKB">
        <authorList>
            <consortium name="Ensembl"/>
        </authorList>
    </citation>
    <scope>IDENTIFICATION</scope>
</reference>
<evidence type="ECO:0000313" key="3">
    <source>
        <dbReference type="Proteomes" id="UP000694523"/>
    </source>
</evidence>
<accession>A0A8C6UXJ2</accession>
<protein>
    <submittedName>
        <fullName evidence="2">Uncharacterized protein</fullName>
    </submittedName>
</protein>
<sequence length="144" mass="15884">MTSLTMWLLLGTFVAVNCGDLSGSALTRLYNTGVQFAEWVTRPKQLMPSWVPEWCVTTHSGVLVTLVDGQKFLIHKGPGFGVASETVVTDIAHMSDRWEVKETRYFAGTKTVGDFVQTGGENYSILKGQHCHTAAKDMMNQGKK</sequence>